<dbReference type="STRING" id="1499966.U14_02812"/>
<gene>
    <name evidence="2" type="ORF">U14_02812</name>
</gene>
<evidence type="ECO:0000256" key="1">
    <source>
        <dbReference type="SAM" id="SignalP"/>
    </source>
</evidence>
<dbReference type="Gene3D" id="2.40.10.410">
    <property type="entry name" value="FlgT, C-terminal domain"/>
    <property type="match status" value="1"/>
</dbReference>
<evidence type="ECO:0000313" key="3">
    <source>
        <dbReference type="Proteomes" id="UP000030700"/>
    </source>
</evidence>
<accession>A0A081BMF1</accession>
<dbReference type="Pfam" id="PF03783">
    <property type="entry name" value="CsgG"/>
    <property type="match status" value="1"/>
</dbReference>
<dbReference type="HOGENOM" id="CLU_605022_0_0_0"/>
<dbReference type="GO" id="GO:0030288">
    <property type="term" value="C:outer membrane-bounded periplasmic space"/>
    <property type="evidence" value="ECO:0007669"/>
    <property type="project" value="InterPro"/>
</dbReference>
<sequence length="452" mass="50876">MRTSISMIICVAILMCLLSVPAFAQISFAILPMETRGDINDVTKETAESALYQHLIGAKKYRILERSRIEEILKEQAFQSTGATDESEVVEIGKILGVEKLLTSTLYLKGENQYAISASVIDVATAQVEFSREFSYTNYLVEDIARVCAANLIAEYPLLSELVGKAGEVFVVGLGKNHGIKEGDRLFVARREIVKDDETGEVLFQQINRIGTLRVTKVDAVRSMTKILALEQPENPPLKGDLVSPEPVPKRDVMVASEPLLSTIAKGKLLLEDNMETRQYLSPTFNEGKSYLNGKLHLNGTKLTAGQVYCYYPSPFESLENIIMEGDVEFQPIESQYNRFSVVIRNRNDYLNSDSYNFYWNDEGGIAVYQWRLANPFEIVPLQSSPIVKRGDSLNTFRIVAYGAKFDFYLNDEFIAGFEEETLEKGRIGFMVESYGYVTIDNVNVWEAVKQE</sequence>
<evidence type="ECO:0008006" key="4">
    <source>
        <dbReference type="Google" id="ProtNLM"/>
    </source>
</evidence>
<name>A0A081BMF1_9BACT</name>
<evidence type="ECO:0000313" key="2">
    <source>
        <dbReference type="EMBL" id="GAK51567.1"/>
    </source>
</evidence>
<feature type="chain" id="PRO_5001755169" description="Curli production assembly/transport component CsgG" evidence="1">
    <location>
        <begin position="25"/>
        <end position="452"/>
    </location>
</feature>
<dbReference type="InterPro" id="IPR038165">
    <property type="entry name" value="FlgT_C_sf"/>
</dbReference>
<keyword evidence="3" id="KW-1185">Reference proteome</keyword>
<reference evidence="2" key="1">
    <citation type="journal article" date="2015" name="PeerJ">
        <title>First genomic representation of candidate bacterial phylum KSB3 points to enhanced environmental sensing as a trigger of wastewater bulking.</title>
        <authorList>
            <person name="Sekiguchi Y."/>
            <person name="Ohashi A."/>
            <person name="Parks D.H."/>
            <person name="Yamauchi T."/>
            <person name="Tyson G.W."/>
            <person name="Hugenholtz P."/>
        </authorList>
    </citation>
    <scope>NUCLEOTIDE SEQUENCE [LARGE SCALE GENOMIC DNA]</scope>
</reference>
<organism evidence="2">
    <name type="scientific">Candidatus Moduliflexus flocculans</name>
    <dbReference type="NCBI Taxonomy" id="1499966"/>
    <lineage>
        <taxon>Bacteria</taxon>
        <taxon>Candidatus Moduliflexota</taxon>
        <taxon>Candidatus Moduliflexia</taxon>
        <taxon>Candidatus Moduliflexales</taxon>
        <taxon>Candidatus Moduliflexaceae</taxon>
    </lineage>
</organism>
<proteinExistence type="predicted"/>
<protein>
    <recommendedName>
        <fullName evidence="4">Curli production assembly/transport component CsgG</fullName>
    </recommendedName>
</protein>
<dbReference type="InterPro" id="IPR005534">
    <property type="entry name" value="Curli_assmbl/transp-comp_CsgG"/>
</dbReference>
<keyword evidence="1" id="KW-0732">Signal</keyword>
<dbReference type="Proteomes" id="UP000030700">
    <property type="component" value="Unassembled WGS sequence"/>
</dbReference>
<feature type="signal peptide" evidence="1">
    <location>
        <begin position="1"/>
        <end position="24"/>
    </location>
</feature>
<dbReference type="EMBL" id="DF820457">
    <property type="protein sequence ID" value="GAK51567.1"/>
    <property type="molecule type" value="Genomic_DNA"/>
</dbReference>
<dbReference type="AlphaFoldDB" id="A0A081BMF1"/>
<dbReference type="Gene3D" id="3.40.50.10610">
    <property type="entry name" value="ABC-type transport auxiliary lipoprotein component"/>
    <property type="match status" value="1"/>
</dbReference>
<dbReference type="Gene3D" id="2.60.120.560">
    <property type="entry name" value="Exo-inulinase, domain 1"/>
    <property type="match status" value="1"/>
</dbReference>